<dbReference type="Proteomes" id="UP000572635">
    <property type="component" value="Unassembled WGS sequence"/>
</dbReference>
<reference evidence="2 3" key="1">
    <citation type="submission" date="2020-08" db="EMBL/GenBank/DDBJ databases">
        <title>Sequencing the genomes of 1000 actinobacteria strains.</title>
        <authorList>
            <person name="Klenk H.-P."/>
        </authorList>
    </citation>
    <scope>NUCLEOTIDE SEQUENCE [LARGE SCALE GENOMIC DNA]</scope>
    <source>
        <strain evidence="2 3">DSM 44551</strain>
    </source>
</reference>
<proteinExistence type="predicted"/>
<feature type="region of interest" description="Disordered" evidence="1">
    <location>
        <begin position="331"/>
        <end position="362"/>
    </location>
</feature>
<feature type="compositionally biased region" description="Pro residues" evidence="1">
    <location>
        <begin position="427"/>
        <end position="444"/>
    </location>
</feature>
<feature type="compositionally biased region" description="Polar residues" evidence="1">
    <location>
        <begin position="1"/>
        <end position="19"/>
    </location>
</feature>
<feature type="region of interest" description="Disordered" evidence="1">
    <location>
        <begin position="1"/>
        <end position="229"/>
    </location>
</feature>
<gene>
    <name evidence="2" type="ORF">HDA36_002152</name>
</gene>
<evidence type="ECO:0000313" key="3">
    <source>
        <dbReference type="Proteomes" id="UP000572635"/>
    </source>
</evidence>
<evidence type="ECO:0000256" key="1">
    <source>
        <dbReference type="SAM" id="MobiDB-lite"/>
    </source>
</evidence>
<feature type="compositionally biased region" description="Gly residues" evidence="1">
    <location>
        <begin position="214"/>
        <end position="223"/>
    </location>
</feature>
<feature type="compositionally biased region" description="Low complexity" evidence="1">
    <location>
        <begin position="197"/>
        <end position="209"/>
    </location>
</feature>
<organism evidence="2 3">
    <name type="scientific">Nocardiopsis composta</name>
    <dbReference type="NCBI Taxonomy" id="157465"/>
    <lineage>
        <taxon>Bacteria</taxon>
        <taxon>Bacillati</taxon>
        <taxon>Actinomycetota</taxon>
        <taxon>Actinomycetes</taxon>
        <taxon>Streptosporangiales</taxon>
        <taxon>Nocardiopsidaceae</taxon>
        <taxon>Nocardiopsis</taxon>
    </lineage>
</organism>
<comment type="caution">
    <text evidence="2">The sequence shown here is derived from an EMBL/GenBank/DDBJ whole genome shotgun (WGS) entry which is preliminary data.</text>
</comment>
<dbReference type="EMBL" id="JACHDB010000001">
    <property type="protein sequence ID" value="MBB5432068.1"/>
    <property type="molecule type" value="Genomic_DNA"/>
</dbReference>
<feature type="compositionally biased region" description="Basic residues" evidence="1">
    <location>
        <begin position="177"/>
        <end position="187"/>
    </location>
</feature>
<keyword evidence="3" id="KW-1185">Reference proteome</keyword>
<feature type="region of interest" description="Disordered" evidence="1">
    <location>
        <begin position="425"/>
        <end position="444"/>
    </location>
</feature>
<dbReference type="AlphaFoldDB" id="A0A7W8VDJ4"/>
<accession>A0A7W8VDJ4</accession>
<name>A0A7W8VDJ4_9ACTN</name>
<sequence length="444" mass="45855">MVVRTATASAQRYPASTVSGCGWTRTRATSPRRSAGTVIGGRPRPHCFGVMDSPHRCRPRRTRPGEQGRRPCTPPGRGVSRGWGSSGRRRRKKGQGRRPGRARHPTGRGFKQAATAKEGPGRAPRPGAASHGAGVQAGGDGEGRTGASTPAGCGVSRGGGSNGRRRRRKDRGEHPGRVRRLTGRGFKRAATAKEGPGRAPHPGAAPHGAEVQAGGDGRGGAGRRGVPLPGLRSRSGVRCDLYVGFSEGWVKAARPAHLGGGPDDVYPRVVTLGRGLLLSPVTQSGQVGPCPGVKAAFRPSAASSRLPVLPSLPFGRPGSLTAVPVKPIQALGGPIRPGMRGPTSRRCRRGVQGAPPRLHYPCSSRSTGSGGLLLAALRRPGYADVAPSGPLLLVPATPPRMITAPTPFPPSPPAWTSAPWGAAPGWLPHPAPPLPSSPVWTPAP</sequence>
<protein>
    <submittedName>
        <fullName evidence="2">Uncharacterized protein</fullName>
    </submittedName>
</protein>
<feature type="compositionally biased region" description="Low complexity" evidence="1">
    <location>
        <begin position="24"/>
        <end position="37"/>
    </location>
</feature>
<evidence type="ECO:0000313" key="2">
    <source>
        <dbReference type="EMBL" id="MBB5432068.1"/>
    </source>
</evidence>
<feature type="compositionally biased region" description="Basic residues" evidence="1">
    <location>
        <begin position="87"/>
        <end position="106"/>
    </location>
</feature>